<dbReference type="eggNOG" id="COG3622">
    <property type="taxonomic scope" value="Bacteria"/>
</dbReference>
<sequence length="266" mass="30331">MNRPLHHMDFIFQTTLGTYPLAAQCEMLAELGYQGLTISAWSKDLKSIAQVKPTWDLDVGAVYLIYRRGLESFVINIFETIEGCTTIELALHSGDEVTNFDRRMLERLLPICERRGLEISLYPHARYGMQTTTEAVALCKEFNHPRLNIVFNGYHWYATEEQALEQRLDAMWPWLKQVNIAGTRRSPLGWGGLATIEPLDEGEMDNFVLLGALERRGFDGRFGVLGWESMGGDVYGNLRRSVTAFRSMEQRLAAHPEWAVLTDSPR</sequence>
<evidence type="ECO:0000259" key="1">
    <source>
        <dbReference type="Pfam" id="PF01261"/>
    </source>
</evidence>
<feature type="domain" description="Xylose isomerase-like TIM barrel" evidence="1">
    <location>
        <begin position="103"/>
        <end position="224"/>
    </location>
</feature>
<dbReference type="PATRIC" id="fig|1042209.11.peg.760"/>
<evidence type="ECO:0000313" key="3">
    <source>
        <dbReference type="Proteomes" id="UP000022611"/>
    </source>
</evidence>
<dbReference type="Pfam" id="PF01261">
    <property type="entry name" value="AP_endonuc_2"/>
    <property type="match status" value="1"/>
</dbReference>
<dbReference type="GO" id="GO:0016853">
    <property type="term" value="F:isomerase activity"/>
    <property type="evidence" value="ECO:0007669"/>
    <property type="project" value="UniProtKB-KW"/>
</dbReference>
<dbReference type="OrthoDB" id="9134306at2"/>
<dbReference type="Proteomes" id="UP000022611">
    <property type="component" value="Unassembled WGS sequence"/>
</dbReference>
<gene>
    <name evidence="2" type="ORF">HK44_021160</name>
</gene>
<dbReference type="Gene3D" id="3.20.20.150">
    <property type="entry name" value="Divalent-metal-dependent TIM barrel enzymes"/>
    <property type="match status" value="1"/>
</dbReference>
<keyword evidence="2" id="KW-0413">Isomerase</keyword>
<dbReference type="RefSeq" id="WP_024264704.1">
    <property type="nucleotide sequence ID" value="NZ_AFOY02000004.1"/>
</dbReference>
<dbReference type="HOGENOM" id="CLU_942367_0_0_6"/>
<protein>
    <submittedName>
        <fullName evidence="2">Xylose isomerase</fullName>
    </submittedName>
</protein>
<dbReference type="InterPro" id="IPR036237">
    <property type="entry name" value="Xyl_isomerase-like_sf"/>
</dbReference>
<evidence type="ECO:0000313" key="2">
    <source>
        <dbReference type="EMBL" id="EXF95879.1"/>
    </source>
</evidence>
<comment type="caution">
    <text evidence="2">The sequence shown here is derived from an EMBL/GenBank/DDBJ whole genome shotgun (WGS) entry which is preliminary data.</text>
</comment>
<proteinExistence type="predicted"/>
<dbReference type="AlphaFoldDB" id="A0A010S5Q5"/>
<name>A0A010S5Q5_PSEFL</name>
<accession>A0A010S5Q5</accession>
<dbReference type="InterPro" id="IPR013022">
    <property type="entry name" value="Xyl_isomerase-like_TIM-brl"/>
</dbReference>
<reference evidence="2 3" key="1">
    <citation type="journal article" date="2011" name="J. Bacteriol.">
        <title>Draft genome sequence of the polycyclic aromatic hydrocarbon-degrading, genetically engineered bioluminescent bioreporter Pseudomonas fluorescens HK44.</title>
        <authorList>
            <person name="Chauhan A."/>
            <person name="Layton A.C."/>
            <person name="Williams D.E."/>
            <person name="Smartt A.E."/>
            <person name="Ripp S."/>
            <person name="Karpinets T.V."/>
            <person name="Brown S.D."/>
            <person name="Sayler G.S."/>
        </authorList>
    </citation>
    <scope>NUCLEOTIDE SEQUENCE [LARGE SCALE GENOMIC DNA]</scope>
    <source>
        <strain evidence="2 3">HK44</strain>
    </source>
</reference>
<dbReference type="EMBL" id="AFOY02000004">
    <property type="protein sequence ID" value="EXF95879.1"/>
    <property type="molecule type" value="Genomic_DNA"/>
</dbReference>
<organism evidence="2 3">
    <name type="scientific">Pseudomonas fluorescens HK44</name>
    <dbReference type="NCBI Taxonomy" id="1042209"/>
    <lineage>
        <taxon>Bacteria</taxon>
        <taxon>Pseudomonadati</taxon>
        <taxon>Pseudomonadota</taxon>
        <taxon>Gammaproteobacteria</taxon>
        <taxon>Pseudomonadales</taxon>
        <taxon>Pseudomonadaceae</taxon>
        <taxon>Pseudomonas</taxon>
    </lineage>
</organism>
<dbReference type="SUPFAM" id="SSF51658">
    <property type="entry name" value="Xylose isomerase-like"/>
    <property type="match status" value="1"/>
</dbReference>